<evidence type="ECO:0000313" key="2">
    <source>
        <dbReference type="Proteomes" id="UP000807309"/>
    </source>
</evidence>
<proteinExistence type="predicted"/>
<name>A0ABS0C2X9_9NOCA</name>
<keyword evidence="2" id="KW-1185">Reference proteome</keyword>
<dbReference type="EMBL" id="JADLRE010000004">
    <property type="protein sequence ID" value="MBF6224740.1"/>
    <property type="molecule type" value="Genomic_DNA"/>
</dbReference>
<accession>A0ABS0C2X9</accession>
<organism evidence="1 2">
    <name type="scientific">Nocardia abscessus</name>
    <dbReference type="NCBI Taxonomy" id="120957"/>
    <lineage>
        <taxon>Bacteria</taxon>
        <taxon>Bacillati</taxon>
        <taxon>Actinomycetota</taxon>
        <taxon>Actinomycetes</taxon>
        <taxon>Mycobacteriales</taxon>
        <taxon>Nocardiaceae</taxon>
        <taxon>Nocardia</taxon>
    </lineage>
</organism>
<dbReference type="Proteomes" id="UP000807309">
    <property type="component" value="Unassembled WGS sequence"/>
</dbReference>
<evidence type="ECO:0000313" key="1">
    <source>
        <dbReference type="EMBL" id="MBF6224740.1"/>
    </source>
</evidence>
<comment type="caution">
    <text evidence="1">The sequence shown here is derived from an EMBL/GenBank/DDBJ whole genome shotgun (WGS) entry which is preliminary data.</text>
</comment>
<sequence length="170" mass="18972">MRTWKSSIESWVEERLTEGMRDIRFAELEVICNALVNGRNSVPSTGLVAVTPADKMEHNELTEVSAYRMTLGLMQAPQVASYLQEISSRIDPTFPMRLRLGFVGEYEKLRTRGLTGDGLFFAMHQFAFESSCPADAGMDERFTLKSAALAVLCHLFEVCDVFEAPAHATS</sequence>
<protein>
    <submittedName>
        <fullName evidence="1">Uncharacterized protein</fullName>
    </submittedName>
</protein>
<reference evidence="1 2" key="1">
    <citation type="submission" date="2020-10" db="EMBL/GenBank/DDBJ databases">
        <title>Identification of Nocardia species via Next-generation sequencing and recognition of intraspecies genetic diversity.</title>
        <authorList>
            <person name="Li P."/>
            <person name="Li P."/>
            <person name="Lu B."/>
        </authorList>
    </citation>
    <scope>NUCLEOTIDE SEQUENCE [LARGE SCALE GENOMIC DNA]</scope>
    <source>
        <strain evidence="1 2">N-11</strain>
    </source>
</reference>
<gene>
    <name evidence="1" type="ORF">IU470_06415</name>
</gene>